<name>A0A1A7XX79_9TELE</name>
<organism evidence="1">
    <name type="scientific">Iconisemion striatum</name>
    <dbReference type="NCBI Taxonomy" id="60296"/>
    <lineage>
        <taxon>Eukaryota</taxon>
        <taxon>Metazoa</taxon>
        <taxon>Chordata</taxon>
        <taxon>Craniata</taxon>
        <taxon>Vertebrata</taxon>
        <taxon>Euteleostomi</taxon>
        <taxon>Actinopterygii</taxon>
        <taxon>Neopterygii</taxon>
        <taxon>Teleostei</taxon>
        <taxon>Neoteleostei</taxon>
        <taxon>Acanthomorphata</taxon>
        <taxon>Ovalentaria</taxon>
        <taxon>Atherinomorphae</taxon>
        <taxon>Cyprinodontiformes</taxon>
        <taxon>Nothobranchiidae</taxon>
        <taxon>Iconisemion</taxon>
    </lineage>
</organism>
<reference evidence="1" key="1">
    <citation type="submission" date="2016-05" db="EMBL/GenBank/DDBJ databases">
        <authorList>
            <person name="Lavstsen T."/>
            <person name="Jespersen J.S."/>
        </authorList>
    </citation>
    <scope>NUCLEOTIDE SEQUENCE</scope>
    <source>
        <tissue evidence="1">Brain</tissue>
    </source>
</reference>
<evidence type="ECO:0000313" key="1">
    <source>
        <dbReference type="EMBL" id="SBP22737.1"/>
    </source>
</evidence>
<gene>
    <name evidence="1" type="primary">Nfu_g_1_002000</name>
</gene>
<dbReference type="AlphaFoldDB" id="A0A1A7XX79"/>
<protein>
    <submittedName>
        <fullName evidence="1">Uncharacterized protein</fullName>
    </submittedName>
</protein>
<sequence>SLYSFRIIPDLGDNYTTYCLSHSHQTTKHHHQATSSVVMVTRSFILLHCFCLCEIHLVPLLQPRLYFDFVYL</sequence>
<dbReference type="EMBL" id="HADX01000505">
    <property type="protein sequence ID" value="SBP22737.1"/>
    <property type="molecule type" value="Transcribed_RNA"/>
</dbReference>
<proteinExistence type="predicted"/>
<accession>A0A1A7XX79</accession>
<feature type="non-terminal residue" evidence="1">
    <location>
        <position position="1"/>
    </location>
</feature>
<reference evidence="1" key="2">
    <citation type="submission" date="2016-06" db="EMBL/GenBank/DDBJ databases">
        <title>The genome of a short-lived fish provides insights into sex chromosome evolution and the genetic control of aging.</title>
        <authorList>
            <person name="Reichwald K."/>
            <person name="Felder M."/>
            <person name="Petzold A."/>
            <person name="Koch P."/>
            <person name="Groth M."/>
            <person name="Platzer M."/>
        </authorList>
    </citation>
    <scope>NUCLEOTIDE SEQUENCE</scope>
    <source>
        <tissue evidence="1">Brain</tissue>
    </source>
</reference>